<dbReference type="Gene3D" id="3.20.70.20">
    <property type="match status" value="1"/>
</dbReference>
<organism evidence="1">
    <name type="scientific">Escherichia coli</name>
    <dbReference type="NCBI Taxonomy" id="562"/>
    <lineage>
        <taxon>Bacteria</taxon>
        <taxon>Pseudomonadati</taxon>
        <taxon>Pseudomonadota</taxon>
        <taxon>Gammaproteobacteria</taxon>
        <taxon>Enterobacterales</taxon>
        <taxon>Enterobacteriaceae</taxon>
        <taxon>Escherichia</taxon>
    </lineage>
</organism>
<proteinExistence type="predicted"/>
<comment type="caution">
    <text evidence="1">The sequence shown here is derived from an EMBL/GenBank/DDBJ whole genome shotgun (WGS) entry which is preliminary data.</text>
</comment>
<dbReference type="GO" id="GO:0005829">
    <property type="term" value="C:cytosol"/>
    <property type="evidence" value="ECO:0007669"/>
    <property type="project" value="TreeGrafter"/>
</dbReference>
<reference evidence="1" key="1">
    <citation type="journal article" date="2019" name="Nat. Med.">
        <title>A library of human gut bacterial isolates paired with longitudinal multiomics data enables mechanistic microbiome research.</title>
        <authorList>
            <person name="Poyet M."/>
            <person name="Groussin M."/>
            <person name="Gibbons S.M."/>
            <person name="Avila-Pacheco J."/>
            <person name="Jiang X."/>
            <person name="Kearney S.M."/>
            <person name="Perrotta A.R."/>
            <person name="Berdy B."/>
            <person name="Zhao S."/>
            <person name="Lieberman T.D."/>
            <person name="Swanson P.K."/>
            <person name="Smith M."/>
            <person name="Roesemann S."/>
            <person name="Alexander J.E."/>
            <person name="Rich S.A."/>
            <person name="Livny J."/>
            <person name="Vlamakis H."/>
            <person name="Clish C."/>
            <person name="Bullock K."/>
            <person name="Deik A."/>
            <person name="Scott J."/>
            <person name="Pierce K.A."/>
            <person name="Xavier R.J."/>
            <person name="Alm E.J."/>
        </authorList>
    </citation>
    <scope>NUCLEOTIDE SEQUENCE</scope>
    <source>
        <strain evidence="1">BIOML-A260</strain>
    </source>
</reference>
<evidence type="ECO:0000313" key="1">
    <source>
        <dbReference type="EMBL" id="MSD82638.1"/>
    </source>
</evidence>
<evidence type="ECO:0008006" key="2">
    <source>
        <dbReference type="Google" id="ProtNLM"/>
    </source>
</evidence>
<feature type="non-terminal residue" evidence="1">
    <location>
        <position position="63"/>
    </location>
</feature>
<dbReference type="PANTHER" id="PTHR30191">
    <property type="entry name" value="FORMATE ACETYLTRANSFERASE"/>
    <property type="match status" value="1"/>
</dbReference>
<name>A0A6C9EI84_ECOLX</name>
<dbReference type="SUPFAM" id="SSF51998">
    <property type="entry name" value="PFL-like glycyl radical enzymes"/>
    <property type="match status" value="1"/>
</dbReference>
<dbReference type="AlphaFoldDB" id="A0A6C9EI84"/>
<dbReference type="PANTHER" id="PTHR30191:SF0">
    <property type="entry name" value="FORMATE ACETYLTRANSFERASE 1"/>
    <property type="match status" value="1"/>
</dbReference>
<gene>
    <name evidence="1" type="ORF">GKG27_27285</name>
</gene>
<protein>
    <recommendedName>
        <fullName evidence="2">Formate C-acetyltransferase</fullName>
    </recommendedName>
</protein>
<dbReference type="GO" id="GO:0008861">
    <property type="term" value="F:formate C-acetyltransferase activity"/>
    <property type="evidence" value="ECO:0007669"/>
    <property type="project" value="TreeGrafter"/>
</dbReference>
<dbReference type="InterPro" id="IPR050244">
    <property type="entry name" value="Auton_GlycylRad_Cofactor"/>
</dbReference>
<accession>A0A6C9EI84</accession>
<dbReference type="EMBL" id="WKYP01000335">
    <property type="protein sequence ID" value="MSD82638.1"/>
    <property type="molecule type" value="Genomic_DNA"/>
</dbReference>
<sequence>MTAVENAAVSQEELDAKAWAGFTEGNWQKDIDVRDFIQKNYTPYEGDETFLAPATEKTKHLWK</sequence>